<dbReference type="GO" id="GO:0003677">
    <property type="term" value="F:DNA binding"/>
    <property type="evidence" value="ECO:0007669"/>
    <property type="project" value="UniProtKB-KW"/>
</dbReference>
<accession>A0A3D9UQC1</accession>
<dbReference type="InterPro" id="IPR009061">
    <property type="entry name" value="DNA-bd_dom_put_sf"/>
</dbReference>
<dbReference type="PRINTS" id="PR00040">
    <property type="entry name" value="HTHMERR"/>
</dbReference>
<comment type="caution">
    <text evidence="8">The sequence shown here is derived from an EMBL/GenBank/DDBJ whole genome shotgun (WGS) entry which is preliminary data.</text>
</comment>
<dbReference type="GO" id="GO:0003700">
    <property type="term" value="F:DNA-binding transcription factor activity"/>
    <property type="evidence" value="ECO:0007669"/>
    <property type="project" value="InterPro"/>
</dbReference>
<sequence length="159" mass="17441">MSLPIGEVSRRSGLSADALRYYEREGLIPAPDRTLGGARRYEESTLDQLQVITALREVGFSLEQVRGMLAAKTETRTVRERIDAARAAIDRLEAALEEKERMLLEARARLTSWRAELDSGEPWPDTPLDCGPDAATDAKAGAKTDIESVVDSALTDRPG</sequence>
<feature type="domain" description="HTH merR-type" evidence="7">
    <location>
        <begin position="1"/>
        <end position="71"/>
    </location>
</feature>
<dbReference type="Pfam" id="PF13411">
    <property type="entry name" value="MerR_1"/>
    <property type="match status" value="1"/>
</dbReference>
<dbReference type="InterPro" id="IPR047057">
    <property type="entry name" value="MerR_fam"/>
</dbReference>
<evidence type="ECO:0000256" key="4">
    <source>
        <dbReference type="ARBA" id="ARBA00023163"/>
    </source>
</evidence>
<dbReference type="SUPFAM" id="SSF46955">
    <property type="entry name" value="Putative DNA-binding domain"/>
    <property type="match status" value="1"/>
</dbReference>
<organism evidence="8 9">
    <name type="scientific">Calidifontibacter indicus</name>
    <dbReference type="NCBI Taxonomy" id="419650"/>
    <lineage>
        <taxon>Bacteria</taxon>
        <taxon>Bacillati</taxon>
        <taxon>Actinomycetota</taxon>
        <taxon>Actinomycetes</taxon>
        <taxon>Micrococcales</taxon>
        <taxon>Dermacoccaceae</taxon>
        <taxon>Calidifontibacter</taxon>
    </lineage>
</organism>
<keyword evidence="2" id="KW-0805">Transcription regulation</keyword>
<feature type="coiled-coil region" evidence="5">
    <location>
        <begin position="75"/>
        <end position="116"/>
    </location>
</feature>
<evidence type="ECO:0000256" key="5">
    <source>
        <dbReference type="SAM" id="Coils"/>
    </source>
</evidence>
<keyword evidence="3 8" id="KW-0238">DNA-binding</keyword>
<evidence type="ECO:0000259" key="7">
    <source>
        <dbReference type="PROSITE" id="PS50937"/>
    </source>
</evidence>
<keyword evidence="4" id="KW-0804">Transcription</keyword>
<evidence type="ECO:0000256" key="6">
    <source>
        <dbReference type="SAM" id="MobiDB-lite"/>
    </source>
</evidence>
<dbReference type="PANTHER" id="PTHR30204:SF69">
    <property type="entry name" value="MERR-FAMILY TRANSCRIPTIONAL REGULATOR"/>
    <property type="match status" value="1"/>
</dbReference>
<dbReference type="InterPro" id="IPR000551">
    <property type="entry name" value="MerR-type_HTH_dom"/>
</dbReference>
<name>A0A3D9UQC1_9MICO</name>
<dbReference type="Proteomes" id="UP000256253">
    <property type="component" value="Unassembled WGS sequence"/>
</dbReference>
<evidence type="ECO:0000313" key="8">
    <source>
        <dbReference type="EMBL" id="REF30673.1"/>
    </source>
</evidence>
<dbReference type="PANTHER" id="PTHR30204">
    <property type="entry name" value="REDOX-CYCLING DRUG-SENSING TRANSCRIPTIONAL ACTIVATOR SOXR"/>
    <property type="match status" value="1"/>
</dbReference>
<dbReference type="SMART" id="SM00422">
    <property type="entry name" value="HTH_MERR"/>
    <property type="match status" value="1"/>
</dbReference>
<keyword evidence="5" id="KW-0175">Coiled coil</keyword>
<keyword evidence="9" id="KW-1185">Reference proteome</keyword>
<reference evidence="8 9" key="1">
    <citation type="submission" date="2018-08" db="EMBL/GenBank/DDBJ databases">
        <title>Sequencing the genomes of 1000 actinobacteria strains.</title>
        <authorList>
            <person name="Klenk H.-P."/>
        </authorList>
    </citation>
    <scope>NUCLEOTIDE SEQUENCE [LARGE SCALE GENOMIC DNA]</scope>
    <source>
        <strain evidence="8 9">DSM 22967</strain>
    </source>
</reference>
<dbReference type="Gene3D" id="1.10.1660.10">
    <property type="match status" value="1"/>
</dbReference>
<dbReference type="PROSITE" id="PS00552">
    <property type="entry name" value="HTH_MERR_1"/>
    <property type="match status" value="1"/>
</dbReference>
<keyword evidence="1" id="KW-0678">Repressor</keyword>
<evidence type="ECO:0000256" key="2">
    <source>
        <dbReference type="ARBA" id="ARBA00023015"/>
    </source>
</evidence>
<protein>
    <submittedName>
        <fullName evidence="8">DNA-binding transcriptional MerR regulator</fullName>
    </submittedName>
</protein>
<dbReference type="AlphaFoldDB" id="A0A3D9UQC1"/>
<evidence type="ECO:0000313" key="9">
    <source>
        <dbReference type="Proteomes" id="UP000256253"/>
    </source>
</evidence>
<gene>
    <name evidence="8" type="ORF">DFJ65_1688</name>
</gene>
<dbReference type="EMBL" id="QTUA01000001">
    <property type="protein sequence ID" value="REF30673.1"/>
    <property type="molecule type" value="Genomic_DNA"/>
</dbReference>
<feature type="region of interest" description="Disordered" evidence="6">
    <location>
        <begin position="117"/>
        <end position="159"/>
    </location>
</feature>
<dbReference type="PROSITE" id="PS50937">
    <property type="entry name" value="HTH_MERR_2"/>
    <property type="match status" value="1"/>
</dbReference>
<dbReference type="RefSeq" id="WP_115922629.1">
    <property type="nucleotide sequence ID" value="NZ_QTUA01000001.1"/>
</dbReference>
<evidence type="ECO:0000256" key="1">
    <source>
        <dbReference type="ARBA" id="ARBA00022491"/>
    </source>
</evidence>
<evidence type="ECO:0000256" key="3">
    <source>
        <dbReference type="ARBA" id="ARBA00023125"/>
    </source>
</evidence>
<dbReference type="OrthoDB" id="5242095at2"/>
<proteinExistence type="predicted"/>